<dbReference type="PANTHER" id="PTHR13510:SF44">
    <property type="entry name" value="RABENOSYN-5"/>
    <property type="match status" value="1"/>
</dbReference>
<comment type="caution">
    <text evidence="1">The sequence shown here is derived from an EMBL/GenBank/DDBJ whole genome shotgun (WGS) entry which is preliminary data.</text>
</comment>
<dbReference type="InterPro" id="IPR013083">
    <property type="entry name" value="Znf_RING/FYVE/PHD"/>
</dbReference>
<dbReference type="InterPro" id="IPR052727">
    <property type="entry name" value="Rab4/Rab5_effector"/>
</dbReference>
<dbReference type="Proteomes" id="UP000794436">
    <property type="component" value="Unassembled WGS sequence"/>
</dbReference>
<evidence type="ECO:0000313" key="1">
    <source>
        <dbReference type="EMBL" id="TMW61378.1"/>
    </source>
</evidence>
<dbReference type="Gene3D" id="3.30.40.10">
    <property type="entry name" value="Zinc/RING finger domain, C3HC4 (zinc finger)"/>
    <property type="match status" value="1"/>
</dbReference>
<sequence length="401" mass="45154">MKRQLMAATLPTLELSRAEQRAVHDEAWLLIRQTLELETEFYKCDGYIDPKEWKEVTATDDLHIYRPRKAWIASRDEVHMRGTLYNDGRGWGALSPNGDDAILGSSTTLSSTTSSEEDVLLPPILCAGHVEGTLEDLSYGAFDGDESAWRIRSAYMKDKFADSRILATIQTPTHDEPFSFLGIKWFTTEYPPVVGAFVRQRDSLVIEALGTSKDHDGVTFGYYVLHDFRHHKLPELRNQGVIRNKLSICYISRQTSPYRMRMYARGRLDIGGNIPPRIGIHIAAVSLTSSANLVETSYKKKLAWLVAQQSSQRRRVYSQQDQSKASSCRSCQRTPRFRPLVSCQVCGHSVCSKCSVVQKLVVDASTAQVVMRSLSFWYGCVLKAKQLSPVEIARVTIVPSP</sequence>
<keyword evidence="2" id="KW-1185">Reference proteome</keyword>
<evidence type="ECO:0000313" key="2">
    <source>
        <dbReference type="Proteomes" id="UP000794436"/>
    </source>
</evidence>
<organism evidence="1 2">
    <name type="scientific">Pythium oligandrum</name>
    <name type="common">Mycoparasitic fungus</name>
    <dbReference type="NCBI Taxonomy" id="41045"/>
    <lineage>
        <taxon>Eukaryota</taxon>
        <taxon>Sar</taxon>
        <taxon>Stramenopiles</taxon>
        <taxon>Oomycota</taxon>
        <taxon>Peronosporomycetes</taxon>
        <taxon>Pythiales</taxon>
        <taxon>Pythiaceae</taxon>
        <taxon>Pythium</taxon>
    </lineage>
</organism>
<accession>A0A8K1FK47</accession>
<dbReference type="SUPFAM" id="SSF57903">
    <property type="entry name" value="FYVE/PHD zinc finger"/>
    <property type="match status" value="1"/>
</dbReference>
<dbReference type="EMBL" id="SPLM01000076">
    <property type="protein sequence ID" value="TMW61378.1"/>
    <property type="molecule type" value="Genomic_DNA"/>
</dbReference>
<dbReference type="PANTHER" id="PTHR13510">
    <property type="entry name" value="FYVE-FINGER-CONTAINING RAB5 EFFECTOR PROTEIN RABENOSYN-5-RELATED"/>
    <property type="match status" value="1"/>
</dbReference>
<dbReference type="OrthoDB" id="105025at2759"/>
<dbReference type="AlphaFoldDB" id="A0A8K1FK47"/>
<proteinExistence type="predicted"/>
<reference evidence="1" key="1">
    <citation type="submission" date="2019-03" db="EMBL/GenBank/DDBJ databases">
        <title>Long read genome sequence of the mycoparasitic Pythium oligandrum ATCC 38472 isolated from sugarbeet rhizosphere.</title>
        <authorList>
            <person name="Gaulin E."/>
        </authorList>
    </citation>
    <scope>NUCLEOTIDE SEQUENCE</scope>
    <source>
        <strain evidence="1">ATCC 38472_TT</strain>
    </source>
</reference>
<protein>
    <recommendedName>
        <fullName evidence="3">FYVE-type domain-containing protein</fullName>
    </recommendedName>
</protein>
<dbReference type="InterPro" id="IPR011011">
    <property type="entry name" value="Znf_FYVE_PHD"/>
</dbReference>
<name>A0A8K1FK47_PYTOL</name>
<evidence type="ECO:0008006" key="3">
    <source>
        <dbReference type="Google" id="ProtNLM"/>
    </source>
</evidence>
<gene>
    <name evidence="1" type="ORF">Poli38472_012569</name>
</gene>